<reference evidence="1" key="1">
    <citation type="submission" date="2024-06" db="EMBL/GenBank/DDBJ databases">
        <title>Complete genome sequence of the cellulolytic actinobacterium, Cellulosimicrobium ES-005.</title>
        <authorList>
            <person name="Matthews C.T."/>
            <person name="Underwood K.D."/>
            <person name="Ghanchi K.M."/>
            <person name="Fields S.D."/>
            <person name="Gardner S.G."/>
        </authorList>
    </citation>
    <scope>NUCLEOTIDE SEQUENCE</scope>
    <source>
        <strain evidence="1">ES-005</strain>
    </source>
</reference>
<accession>A0AAU8FYF2</accession>
<organism evidence="1">
    <name type="scientific">Cellulosimicrobium sp. ES-005</name>
    <dbReference type="NCBI Taxonomy" id="3163031"/>
    <lineage>
        <taxon>Bacteria</taxon>
        <taxon>Bacillati</taxon>
        <taxon>Actinomycetota</taxon>
        <taxon>Actinomycetes</taxon>
        <taxon>Micrococcales</taxon>
        <taxon>Promicromonosporaceae</taxon>
        <taxon>Cellulosimicrobium</taxon>
    </lineage>
</organism>
<evidence type="ECO:0000313" key="1">
    <source>
        <dbReference type="EMBL" id="XCH28830.1"/>
    </source>
</evidence>
<dbReference type="RefSeq" id="WP_353707243.1">
    <property type="nucleotide sequence ID" value="NZ_CP159290.1"/>
</dbReference>
<protein>
    <submittedName>
        <fullName evidence="1">Uncharacterized protein</fullName>
    </submittedName>
</protein>
<name>A0AAU8FYF2_9MICO</name>
<proteinExistence type="predicted"/>
<gene>
    <name evidence="1" type="ORF">ABRQ22_14620</name>
</gene>
<sequence>MTDRAHATIASFYDLASELVTGGGGILTAFVAPDGGLTYVASPLTTTPPAVLLGQQAEMVADHIEAQAPVTWILAPTRARGTLWAGKNLPGLRKRRVVATPDAFTGVRLRREDRVVVLDRPRVNAALLLELDLALARASLGHAEVVREVRE</sequence>
<dbReference type="AlphaFoldDB" id="A0AAU8FYF2"/>
<dbReference type="EMBL" id="CP159290">
    <property type="protein sequence ID" value="XCH28830.1"/>
    <property type="molecule type" value="Genomic_DNA"/>
</dbReference>